<keyword evidence="3" id="KW-0328">Glycosyltransferase</keyword>
<dbReference type="AlphaFoldDB" id="A0AAE0C9F7"/>
<feature type="transmembrane region" description="Helical" evidence="12">
    <location>
        <begin position="6"/>
        <end position="24"/>
    </location>
</feature>
<dbReference type="PANTHER" id="PTHR11987">
    <property type="entry name" value="ALPHA-2,8-SIALYLTRANSFERASE"/>
    <property type="match status" value="1"/>
</dbReference>
<dbReference type="GO" id="GO:0008373">
    <property type="term" value="F:sialyltransferase activity"/>
    <property type="evidence" value="ECO:0007669"/>
    <property type="project" value="InterPro"/>
</dbReference>
<proteinExistence type="inferred from homology"/>
<dbReference type="CDD" id="cd19952">
    <property type="entry name" value="GT29"/>
    <property type="match status" value="1"/>
</dbReference>
<accession>A0AAE0C9F7</accession>
<evidence type="ECO:0000256" key="9">
    <source>
        <dbReference type="ARBA" id="ARBA00023136"/>
    </source>
</evidence>
<dbReference type="InterPro" id="IPR001675">
    <property type="entry name" value="Glyco_trans_29"/>
</dbReference>
<evidence type="ECO:0000256" key="8">
    <source>
        <dbReference type="ARBA" id="ARBA00023034"/>
    </source>
</evidence>
<evidence type="ECO:0000256" key="6">
    <source>
        <dbReference type="ARBA" id="ARBA00022968"/>
    </source>
</evidence>
<evidence type="ECO:0000256" key="10">
    <source>
        <dbReference type="ARBA" id="ARBA00023180"/>
    </source>
</evidence>
<dbReference type="Proteomes" id="UP001190700">
    <property type="component" value="Unassembled WGS sequence"/>
</dbReference>
<feature type="transmembrane region" description="Helical" evidence="12">
    <location>
        <begin position="45"/>
        <end position="66"/>
    </location>
</feature>
<feature type="compositionally biased region" description="Low complexity" evidence="11">
    <location>
        <begin position="137"/>
        <end position="168"/>
    </location>
</feature>
<dbReference type="InterPro" id="IPR050943">
    <property type="entry name" value="Glycosyltr_29_Sialyltrsf"/>
</dbReference>
<organism evidence="13 14">
    <name type="scientific">Cymbomonas tetramitiformis</name>
    <dbReference type="NCBI Taxonomy" id="36881"/>
    <lineage>
        <taxon>Eukaryota</taxon>
        <taxon>Viridiplantae</taxon>
        <taxon>Chlorophyta</taxon>
        <taxon>Pyramimonadophyceae</taxon>
        <taxon>Pyramimonadales</taxon>
        <taxon>Pyramimonadaceae</taxon>
        <taxon>Cymbomonas</taxon>
    </lineage>
</organism>
<dbReference type="Gene3D" id="3.90.1480.20">
    <property type="entry name" value="Glycosyl transferase family 29"/>
    <property type="match status" value="1"/>
</dbReference>
<protein>
    <submittedName>
        <fullName evidence="13">Glycosyltransferase 29 protein, variant 3</fullName>
    </submittedName>
</protein>
<evidence type="ECO:0000313" key="13">
    <source>
        <dbReference type="EMBL" id="KAK3250891.1"/>
    </source>
</evidence>
<evidence type="ECO:0000256" key="12">
    <source>
        <dbReference type="SAM" id="Phobius"/>
    </source>
</evidence>
<evidence type="ECO:0000256" key="5">
    <source>
        <dbReference type="ARBA" id="ARBA00022692"/>
    </source>
</evidence>
<feature type="compositionally biased region" description="Low complexity" evidence="11">
    <location>
        <begin position="178"/>
        <end position="202"/>
    </location>
</feature>
<feature type="region of interest" description="Disordered" evidence="11">
    <location>
        <begin position="106"/>
        <end position="203"/>
    </location>
</feature>
<keyword evidence="5 12" id="KW-0812">Transmembrane</keyword>
<keyword evidence="10" id="KW-0325">Glycoprotein</keyword>
<keyword evidence="14" id="KW-1185">Reference proteome</keyword>
<sequence length="574" mass="62279">MVPTHYYLGCCVALSYSIQRVFSCRRSSKSNLALSSKPKTGRTRYRLLSSSNVILFVILLFAYTGITHKLVHHDPVASATSAAALDETSAVSTAWDDSEEVVVTSDAVQQQVVPDDVKPTLPALPEADVTPPRDPFPDAATRTTSTASNSSSSSPDLLPESELPSLDAAPSAAVSATPGQQQVQPQGAQLVGKDAAAATQAAPEDSASSLAQYFISQGSVASREHTGMPPCTGCRGLFLSELNGTYLQNSHLLLHSAQLKSAGTIVLDICDSGDTVKTRFKFTEGTLELLQQHDTDMRFGTCAVVGNSGMLLKRRQGAEIDSHDAVLRINLAVTKGYEVYVGTKTTFDFSNHPNAENAVKKVQFLRNGHLMPADRTVPVRHVIDAAYSGTHHGEAATLGTVTNSTLVLFESIHRSSRRHLYERALDHFPTTKIVSPDFILAASHLWEQKANAVLASSPELRKRRFSRTEGDAATQKVPRALSGWYALMFMTQICSKVNVYGFDSYMGSRSPGVSGRRSQRRNGADLRATSNTAEVPYHYFNQVQGQTGVHAFDVTIQVMEGLAPRYDVNILKYN</sequence>
<comment type="caution">
    <text evidence="13">The sequence shown here is derived from an EMBL/GenBank/DDBJ whole genome shotgun (WGS) entry which is preliminary data.</text>
</comment>
<keyword evidence="6" id="KW-0735">Signal-anchor</keyword>
<comment type="similarity">
    <text evidence="2">Belongs to the glycosyltransferase 29 family.</text>
</comment>
<evidence type="ECO:0000256" key="1">
    <source>
        <dbReference type="ARBA" id="ARBA00004323"/>
    </source>
</evidence>
<keyword evidence="4" id="KW-0808">Transferase</keyword>
<keyword evidence="8" id="KW-0333">Golgi apparatus</keyword>
<reference evidence="13 14" key="1">
    <citation type="journal article" date="2015" name="Genome Biol. Evol.">
        <title>Comparative Genomics of a Bacterivorous Green Alga Reveals Evolutionary Causalities and Consequences of Phago-Mixotrophic Mode of Nutrition.</title>
        <authorList>
            <person name="Burns J.A."/>
            <person name="Paasch A."/>
            <person name="Narechania A."/>
            <person name="Kim E."/>
        </authorList>
    </citation>
    <scope>NUCLEOTIDE SEQUENCE [LARGE SCALE GENOMIC DNA]</scope>
    <source>
        <strain evidence="13 14">PLY_AMNH</strain>
    </source>
</reference>
<dbReference type="InterPro" id="IPR038578">
    <property type="entry name" value="GT29-like_sf"/>
</dbReference>
<name>A0AAE0C9F7_9CHLO</name>
<dbReference type="Pfam" id="PF00777">
    <property type="entry name" value="Glyco_transf_29"/>
    <property type="match status" value="1"/>
</dbReference>
<dbReference type="PANTHER" id="PTHR11987:SF36">
    <property type="entry name" value="SIA-ALPHA-2,3-GAL-BETA-1,4-GLCNAC-R:ALPHA 2,8-SIALYLTRANSFERASE"/>
    <property type="match status" value="1"/>
</dbReference>
<evidence type="ECO:0000256" key="7">
    <source>
        <dbReference type="ARBA" id="ARBA00022989"/>
    </source>
</evidence>
<dbReference type="GO" id="GO:0000139">
    <property type="term" value="C:Golgi membrane"/>
    <property type="evidence" value="ECO:0007669"/>
    <property type="project" value="UniProtKB-SubCell"/>
</dbReference>
<keyword evidence="7 12" id="KW-1133">Transmembrane helix</keyword>
<keyword evidence="9 12" id="KW-0472">Membrane</keyword>
<evidence type="ECO:0000256" key="2">
    <source>
        <dbReference type="ARBA" id="ARBA00006003"/>
    </source>
</evidence>
<evidence type="ECO:0000313" key="14">
    <source>
        <dbReference type="Proteomes" id="UP001190700"/>
    </source>
</evidence>
<evidence type="ECO:0000256" key="4">
    <source>
        <dbReference type="ARBA" id="ARBA00022679"/>
    </source>
</evidence>
<comment type="subcellular location">
    <subcellularLocation>
        <location evidence="1">Golgi apparatus membrane</location>
        <topology evidence="1">Single-pass type II membrane protein</topology>
    </subcellularLocation>
</comment>
<dbReference type="EMBL" id="LGRX02026428">
    <property type="protein sequence ID" value="KAK3250891.1"/>
    <property type="molecule type" value="Genomic_DNA"/>
</dbReference>
<gene>
    <name evidence="13" type="ORF">CYMTET_39749</name>
</gene>
<evidence type="ECO:0000256" key="3">
    <source>
        <dbReference type="ARBA" id="ARBA00022676"/>
    </source>
</evidence>
<evidence type="ECO:0000256" key="11">
    <source>
        <dbReference type="SAM" id="MobiDB-lite"/>
    </source>
</evidence>